<dbReference type="EMBL" id="CP024091">
    <property type="protein sequence ID" value="ATP55910.1"/>
    <property type="molecule type" value="Genomic_DNA"/>
</dbReference>
<dbReference type="Proteomes" id="UP000223749">
    <property type="component" value="Chromosome"/>
</dbReference>
<gene>
    <name evidence="7" type="ORF">CPT03_05235</name>
</gene>
<organism evidence="7 8">
    <name type="scientific">Pedobacter ginsengisoli</name>
    <dbReference type="NCBI Taxonomy" id="363852"/>
    <lineage>
        <taxon>Bacteria</taxon>
        <taxon>Pseudomonadati</taxon>
        <taxon>Bacteroidota</taxon>
        <taxon>Sphingobacteriia</taxon>
        <taxon>Sphingobacteriales</taxon>
        <taxon>Sphingobacteriaceae</taxon>
        <taxon>Pedobacter</taxon>
    </lineage>
</organism>
<dbReference type="PROSITE" id="PS51257">
    <property type="entry name" value="PROKAR_LIPOPROTEIN"/>
    <property type="match status" value="1"/>
</dbReference>
<reference evidence="7 8" key="1">
    <citation type="submission" date="2017-10" db="EMBL/GenBank/DDBJ databases">
        <title>Whole genome of Pedobacter ginsengisoli T01R-27 isolated from tomato rhizosphere.</title>
        <authorList>
            <person name="Weon H.-Y."/>
            <person name="Lee S.A."/>
            <person name="Sang M.K."/>
            <person name="Song J."/>
        </authorList>
    </citation>
    <scope>NUCLEOTIDE SEQUENCE [LARGE SCALE GENOMIC DNA]</scope>
    <source>
        <strain evidence="7 8">T01R-27</strain>
    </source>
</reference>
<dbReference type="KEGG" id="pgs:CPT03_05235"/>
<dbReference type="Pfam" id="PF00578">
    <property type="entry name" value="AhpC-TSA"/>
    <property type="match status" value="1"/>
</dbReference>
<evidence type="ECO:0000256" key="5">
    <source>
        <dbReference type="SAM" id="SignalP"/>
    </source>
</evidence>
<dbReference type="InterPro" id="IPR000866">
    <property type="entry name" value="AhpC/TSA"/>
</dbReference>
<dbReference type="GO" id="GO:0016209">
    <property type="term" value="F:antioxidant activity"/>
    <property type="evidence" value="ECO:0007669"/>
    <property type="project" value="InterPro"/>
</dbReference>
<keyword evidence="3" id="KW-1015">Disulfide bond</keyword>
<name>A0A2D1U2S2_9SPHI</name>
<dbReference type="AlphaFoldDB" id="A0A2D1U2S2"/>
<keyword evidence="8" id="KW-1185">Reference proteome</keyword>
<dbReference type="SUPFAM" id="SSF52833">
    <property type="entry name" value="Thioredoxin-like"/>
    <property type="match status" value="1"/>
</dbReference>
<dbReference type="OrthoDB" id="750178at2"/>
<feature type="domain" description="Thioredoxin" evidence="6">
    <location>
        <begin position="231"/>
        <end position="369"/>
    </location>
</feature>
<evidence type="ECO:0000256" key="1">
    <source>
        <dbReference type="ARBA" id="ARBA00004196"/>
    </source>
</evidence>
<keyword evidence="2" id="KW-0201">Cytochrome c-type biogenesis</keyword>
<proteinExistence type="predicted"/>
<dbReference type="GO" id="GO:0030313">
    <property type="term" value="C:cell envelope"/>
    <property type="evidence" value="ECO:0007669"/>
    <property type="project" value="UniProtKB-SubCell"/>
</dbReference>
<evidence type="ECO:0000256" key="3">
    <source>
        <dbReference type="ARBA" id="ARBA00023157"/>
    </source>
</evidence>
<dbReference type="Pfam" id="PF14289">
    <property type="entry name" value="DUF4369"/>
    <property type="match status" value="1"/>
</dbReference>
<dbReference type="PROSITE" id="PS51352">
    <property type="entry name" value="THIOREDOXIN_2"/>
    <property type="match status" value="1"/>
</dbReference>
<keyword evidence="5" id="KW-0732">Signal</keyword>
<dbReference type="RefSeq" id="WP_099437852.1">
    <property type="nucleotide sequence ID" value="NZ_CP024091.1"/>
</dbReference>
<protein>
    <submittedName>
        <fullName evidence="7">Thioredoxin</fullName>
    </submittedName>
</protein>
<dbReference type="InterPro" id="IPR036249">
    <property type="entry name" value="Thioredoxin-like_sf"/>
</dbReference>
<keyword evidence="4" id="KW-0676">Redox-active center</keyword>
<comment type="subcellular location">
    <subcellularLocation>
        <location evidence="1">Cell envelope</location>
    </subcellularLocation>
</comment>
<evidence type="ECO:0000259" key="6">
    <source>
        <dbReference type="PROSITE" id="PS51352"/>
    </source>
</evidence>
<sequence length="369" mass="41183">MMKRIAYLVVLCIAFAACKDKSKFVINGEFKNAAPKSKVYLFGLQKDSALPLDSTVFSEKGEFKFTHATPGADFFRISAGNNEYMIIAKNGDVIKITADLADKSLAYTTSGAAEADKLQELNTTKHQYMTKIAAIQTQFDEAVTAQPDKREAIMEQMRPQYTAEIDGLNKAVLKFAQENTESLAGFYAINLLNPSEFEKEMVDYSDKIKSNFNDNAAVTEFLKRMANLKAVQIGQAAPEFTITGIDGKPVKLSDFKGKYVLLDFWASWCMPCRQENPNVVKAYNAYKDKNFTILGISLDKDPAAWKKAIADDKLTWNHASELSDFEGSTVRLYQIEAIPSSFIIDPKGTIIAKNLRGEELDAFLNKTLR</sequence>
<feature type="chain" id="PRO_5013541224" evidence="5">
    <location>
        <begin position="17"/>
        <end position="369"/>
    </location>
</feature>
<dbReference type="Gene3D" id="3.40.30.10">
    <property type="entry name" value="Glutaredoxin"/>
    <property type="match status" value="1"/>
</dbReference>
<dbReference type="CDD" id="cd02966">
    <property type="entry name" value="TlpA_like_family"/>
    <property type="match status" value="1"/>
</dbReference>
<dbReference type="InterPro" id="IPR013766">
    <property type="entry name" value="Thioredoxin_domain"/>
</dbReference>
<evidence type="ECO:0000313" key="7">
    <source>
        <dbReference type="EMBL" id="ATP55910.1"/>
    </source>
</evidence>
<evidence type="ECO:0000313" key="8">
    <source>
        <dbReference type="Proteomes" id="UP000223749"/>
    </source>
</evidence>
<feature type="signal peptide" evidence="5">
    <location>
        <begin position="1"/>
        <end position="16"/>
    </location>
</feature>
<dbReference type="InterPro" id="IPR025380">
    <property type="entry name" value="DUF4369"/>
</dbReference>
<dbReference type="GO" id="GO:0017004">
    <property type="term" value="P:cytochrome complex assembly"/>
    <property type="evidence" value="ECO:0007669"/>
    <property type="project" value="UniProtKB-KW"/>
</dbReference>
<dbReference type="PANTHER" id="PTHR42852">
    <property type="entry name" value="THIOL:DISULFIDE INTERCHANGE PROTEIN DSBE"/>
    <property type="match status" value="1"/>
</dbReference>
<accession>A0A2D1U2S2</accession>
<dbReference type="GO" id="GO:0016491">
    <property type="term" value="F:oxidoreductase activity"/>
    <property type="evidence" value="ECO:0007669"/>
    <property type="project" value="InterPro"/>
</dbReference>
<evidence type="ECO:0000256" key="2">
    <source>
        <dbReference type="ARBA" id="ARBA00022748"/>
    </source>
</evidence>
<dbReference type="InterPro" id="IPR050553">
    <property type="entry name" value="Thioredoxin_ResA/DsbE_sf"/>
</dbReference>
<dbReference type="PANTHER" id="PTHR42852:SF6">
    <property type="entry name" value="THIOL:DISULFIDE INTERCHANGE PROTEIN DSBE"/>
    <property type="match status" value="1"/>
</dbReference>
<evidence type="ECO:0000256" key="4">
    <source>
        <dbReference type="ARBA" id="ARBA00023284"/>
    </source>
</evidence>